<evidence type="ECO:0000313" key="2">
    <source>
        <dbReference type="Proteomes" id="UP001367676"/>
    </source>
</evidence>
<dbReference type="AlphaFoldDB" id="A0AAN9TYJ6"/>
<protein>
    <submittedName>
        <fullName evidence="1">Uncharacterized protein</fullName>
    </submittedName>
</protein>
<organism evidence="1 2">
    <name type="scientific">Parthenolecanium corni</name>
    <dbReference type="NCBI Taxonomy" id="536013"/>
    <lineage>
        <taxon>Eukaryota</taxon>
        <taxon>Metazoa</taxon>
        <taxon>Ecdysozoa</taxon>
        <taxon>Arthropoda</taxon>
        <taxon>Hexapoda</taxon>
        <taxon>Insecta</taxon>
        <taxon>Pterygota</taxon>
        <taxon>Neoptera</taxon>
        <taxon>Paraneoptera</taxon>
        <taxon>Hemiptera</taxon>
        <taxon>Sternorrhyncha</taxon>
        <taxon>Coccoidea</taxon>
        <taxon>Coccidae</taxon>
        <taxon>Parthenolecanium</taxon>
    </lineage>
</organism>
<keyword evidence="2" id="KW-1185">Reference proteome</keyword>
<comment type="caution">
    <text evidence="1">The sequence shown here is derived from an EMBL/GenBank/DDBJ whole genome shotgun (WGS) entry which is preliminary data.</text>
</comment>
<dbReference type="Proteomes" id="UP001367676">
    <property type="component" value="Unassembled WGS sequence"/>
</dbReference>
<accession>A0AAN9TYJ6</accession>
<dbReference type="EMBL" id="JBBCAQ010000018">
    <property type="protein sequence ID" value="KAK7595263.1"/>
    <property type="molecule type" value="Genomic_DNA"/>
</dbReference>
<name>A0AAN9TYJ6_9HEMI</name>
<gene>
    <name evidence="1" type="ORF">V9T40_013088</name>
</gene>
<sequence>MAVTQAYLEYEQEHLDVKLKDFPLNSGNVLTQLIMESPSLLTRGQIALKGAMFKPREPRRTRKLKWRNQDPEKFRQVLNRLRREKHHTPDPLGRAIINAVRVKLTAIYKRQIQEAKVKALQRFITSITP</sequence>
<reference evidence="1 2" key="1">
    <citation type="submission" date="2024-03" db="EMBL/GenBank/DDBJ databases">
        <title>Adaptation during the transition from Ophiocordyceps entomopathogen to insect associate is accompanied by gene loss and intensified selection.</title>
        <authorList>
            <person name="Ward C.M."/>
            <person name="Onetto C.A."/>
            <person name="Borneman A.R."/>
        </authorList>
    </citation>
    <scope>NUCLEOTIDE SEQUENCE [LARGE SCALE GENOMIC DNA]</scope>
    <source>
        <strain evidence="1">AWRI1</strain>
        <tissue evidence="1">Single Adult Female</tissue>
    </source>
</reference>
<proteinExistence type="predicted"/>
<evidence type="ECO:0000313" key="1">
    <source>
        <dbReference type="EMBL" id="KAK7595263.1"/>
    </source>
</evidence>